<evidence type="ECO:0000313" key="3">
    <source>
        <dbReference type="Proteomes" id="UP001160758"/>
    </source>
</evidence>
<accession>A0AA43AI18</accession>
<proteinExistence type="predicted"/>
<evidence type="ECO:0008006" key="4">
    <source>
        <dbReference type="Google" id="ProtNLM"/>
    </source>
</evidence>
<comment type="caution">
    <text evidence="1">The sequence shown here is derived from an EMBL/GenBank/DDBJ whole genome shotgun (WGS) entry which is preliminary data.</text>
</comment>
<reference evidence="1" key="1">
    <citation type="submission" date="2022-09" db="EMBL/GenBank/DDBJ databases">
        <title>Intensive care unit water sources are persistently colonized with multi-drug resistant bacteria and are the site of extensive horizontal gene transfer of antibiotic resistance genes.</title>
        <authorList>
            <person name="Diorio-Toth L."/>
        </authorList>
    </citation>
    <scope>NUCLEOTIDE SEQUENCE</scope>
    <source>
        <strain evidence="1">GD03796</strain>
    </source>
</reference>
<dbReference type="Proteomes" id="UP001160758">
    <property type="component" value="Unassembled WGS sequence"/>
</dbReference>
<sequence length="491" mass="53771">MTVRSLISVGVSLALVACGGGGGDGGSDTQPVTKTAIQGKAIDGYVQGATAYLDLNFNRQLDEGEPNAVTSNTGDYRLELTEAQEECAQYVPLVVDVPVGAVDLDLGPVEQAYQMVLPPKFTPITQDDFYHVTPLTTVLWSAVEKELAAGGSLTCQSVMADQLKREQLMNSLKQSVDRVVSHYNIPEQKLFDDFIATGDSATATKAQEIVRGLQKSFSASEELKRAHPDAFYAYVDYHQGDYRDHDNAYPQAWYRDQGIYWANKSRTELVKVSDDFSEDVRTIIYGEKTNVAGKGYSYSNSYEFESRGGDDAPYSCDIKETISTTADGKEYELVNLAGGEAGVFADCIPENLAEAITGRYALISYKDSDADYSSQFAYFLGGSASFPFLSDWVGIADDHAARNISELVAAFEQLPYRYDDKTPELDAAWWVKNQTMTDSNGATTTTSYNNQGGSRRYTVFANGTHKTECSFDGGVTWTEAEQWSACTPAHS</sequence>
<name>A0AA43AI18_AERCA</name>
<dbReference type="PROSITE" id="PS51257">
    <property type="entry name" value="PROKAR_LIPOPROTEIN"/>
    <property type="match status" value="1"/>
</dbReference>
<protein>
    <recommendedName>
        <fullName evidence="4">Lipoprotein</fullName>
    </recommendedName>
</protein>
<dbReference type="EMBL" id="JAOCFT010000001">
    <property type="protein sequence ID" value="MDH1898455.1"/>
    <property type="molecule type" value="Genomic_DNA"/>
</dbReference>
<evidence type="ECO:0000313" key="2">
    <source>
        <dbReference type="EMBL" id="MDH1898455.1"/>
    </source>
</evidence>
<evidence type="ECO:0000313" key="1">
    <source>
        <dbReference type="EMBL" id="MDH1897753.1"/>
    </source>
</evidence>
<dbReference type="AlphaFoldDB" id="A0AA43AI18"/>
<dbReference type="EMBL" id="JAOCFT010000001">
    <property type="protein sequence ID" value="MDH1897753.1"/>
    <property type="molecule type" value="Genomic_DNA"/>
</dbReference>
<organism evidence="1 3">
    <name type="scientific">Aeromonas caviae</name>
    <name type="common">Aeromonas punctata</name>
    <dbReference type="NCBI Taxonomy" id="648"/>
    <lineage>
        <taxon>Bacteria</taxon>
        <taxon>Pseudomonadati</taxon>
        <taxon>Pseudomonadota</taxon>
        <taxon>Gammaproteobacteria</taxon>
        <taxon>Aeromonadales</taxon>
        <taxon>Aeromonadaceae</taxon>
        <taxon>Aeromonas</taxon>
    </lineage>
</organism>
<dbReference type="RefSeq" id="WP_214003205.1">
    <property type="nucleotide sequence ID" value="NZ_JAGDEU010000006.1"/>
</dbReference>
<gene>
    <name evidence="1" type="ORF">N5I07_09270</name>
    <name evidence="2" type="ORF">N5I07_12990</name>
</gene>